<gene>
    <name evidence="1" type="ORF">SARC_16841</name>
</gene>
<name>A0A0L0F1Z6_9EUKA</name>
<reference evidence="1 2" key="1">
    <citation type="submission" date="2011-02" db="EMBL/GenBank/DDBJ databases">
        <title>The Genome Sequence of Sphaeroforma arctica JP610.</title>
        <authorList>
            <consortium name="The Broad Institute Genome Sequencing Platform"/>
            <person name="Russ C."/>
            <person name="Cuomo C."/>
            <person name="Young S.K."/>
            <person name="Zeng Q."/>
            <person name="Gargeya S."/>
            <person name="Alvarado L."/>
            <person name="Berlin A."/>
            <person name="Chapman S.B."/>
            <person name="Chen Z."/>
            <person name="Freedman E."/>
            <person name="Gellesch M."/>
            <person name="Goldberg J."/>
            <person name="Griggs A."/>
            <person name="Gujja S."/>
            <person name="Heilman E."/>
            <person name="Heiman D."/>
            <person name="Howarth C."/>
            <person name="Mehta T."/>
            <person name="Neiman D."/>
            <person name="Pearson M."/>
            <person name="Roberts A."/>
            <person name="Saif S."/>
            <person name="Shea T."/>
            <person name="Shenoy N."/>
            <person name="Sisk P."/>
            <person name="Stolte C."/>
            <person name="Sykes S."/>
            <person name="White J."/>
            <person name="Yandava C."/>
            <person name="Burger G."/>
            <person name="Gray M.W."/>
            <person name="Holland P.W.H."/>
            <person name="King N."/>
            <person name="Lang F.B.F."/>
            <person name="Roger A.J."/>
            <person name="Ruiz-Trillo I."/>
            <person name="Haas B."/>
            <person name="Nusbaum C."/>
            <person name="Birren B."/>
        </authorList>
    </citation>
    <scope>NUCLEOTIDE SEQUENCE [LARGE SCALE GENOMIC DNA]</scope>
    <source>
        <strain evidence="1 2">JP610</strain>
    </source>
</reference>
<dbReference type="Proteomes" id="UP000054560">
    <property type="component" value="Unassembled WGS sequence"/>
</dbReference>
<dbReference type="GeneID" id="25917345"/>
<protein>
    <submittedName>
        <fullName evidence="1">Uncharacterized protein</fullName>
    </submittedName>
</protein>
<accession>A0A0L0F1Z6</accession>
<dbReference type="AlphaFoldDB" id="A0A0L0F1Z6"/>
<dbReference type="RefSeq" id="XP_014144531.1">
    <property type="nucleotide sequence ID" value="XM_014289056.1"/>
</dbReference>
<feature type="non-terminal residue" evidence="1">
    <location>
        <position position="1"/>
    </location>
</feature>
<dbReference type="EMBL" id="KQ250627">
    <property type="protein sequence ID" value="KNC70629.1"/>
    <property type="molecule type" value="Genomic_DNA"/>
</dbReference>
<organism evidence="1 2">
    <name type="scientific">Sphaeroforma arctica JP610</name>
    <dbReference type="NCBI Taxonomy" id="667725"/>
    <lineage>
        <taxon>Eukaryota</taxon>
        <taxon>Ichthyosporea</taxon>
        <taxon>Ichthyophonida</taxon>
        <taxon>Sphaeroforma</taxon>
    </lineage>
</organism>
<proteinExistence type="predicted"/>
<sequence length="62" mass="6907">PPTLLAAALKRIPLAHIHFPIWRTRHRQRRMGPISALSSVNAIVAKMCATDVEAGVNVRRKL</sequence>
<keyword evidence="2" id="KW-1185">Reference proteome</keyword>
<evidence type="ECO:0000313" key="1">
    <source>
        <dbReference type="EMBL" id="KNC70629.1"/>
    </source>
</evidence>
<evidence type="ECO:0000313" key="2">
    <source>
        <dbReference type="Proteomes" id="UP000054560"/>
    </source>
</evidence>